<sequence length="710" mass="79152">MNEQMFALDIGTRSVVGLLMEKTNEQYQLIDYHVIEHGERSMLDGQIHDVVSVAKVIEQVKHHLEKKHDVQLDKVCVAAAGRALKTKRVTVHKEIMKQPLMNDEDVLFLELEAVQKAQYQLASGNEEANYHYYCVGYSVIHYSLDGEEIGSLIDQQGDMAEVEIIATFLPKVVVESLLSALNRSDLQLEALTLEPIAAIHVLIPPSMRRLNVALVDIGAGTSDIALTSEGTVTAYGMVPRAGDEITEAISDQYLLDFNEAEDFKKEITLHKQATVSDILGFEQQISYEELVEHISPAVDQLANSISEEIITLNGTAPKAVMLVGGGSQTPELSEKLALKLQLPTNRVAIRGVDAIQLLSKDDNLPIGPEFITPIGIAIAAKQNPVHYISVTVNGQVIRLFEMKALTVADCLLAAGMNIKKLYGKPGMAAIVEYNGKQITLPGGFGTAPKIVLNGEVSTIDDVIQDGDVLIIEQGTNGEDAQISLEEFIGDTSLITVYYNQQPYQTKPKVLVNNKTVLATYQLQDGDIITYTGKVTLEDFLQEQKISEQVYVPFTIWLDDNKTILDEYSKILLHNGNKASLDGELKNGDKLEYQQQDKPTAQHLLEKLALHYEKRLTILYNQKPLTLSKELIKLYRNGELVSLTDSINDQDKLQMIKQKEEPFIFQDIFRFISLDLSQANGKVELTRNDHPATFFEELQPNDHIEIHLEHN</sequence>
<reference evidence="1" key="1">
    <citation type="submission" date="2023-11" db="EMBL/GenBank/DDBJ databases">
        <title>Gracilibacillus pellucida a moderately halophilic bacterium isolated from saline soil in Xinjiang province.</title>
        <authorList>
            <person name="Zhang Z."/>
            <person name="Tan F."/>
            <person name="Wang Y."/>
            <person name="Xia M."/>
        </authorList>
    </citation>
    <scope>NUCLEOTIDE SEQUENCE</scope>
    <source>
        <strain evidence="1">S3-1-1</strain>
    </source>
</reference>
<name>A0ACC6M9I2_9BACI</name>
<keyword evidence="1" id="KW-0132">Cell division</keyword>
<gene>
    <name evidence="1" type="ORF">SH601_16080</name>
</gene>
<keyword evidence="2" id="KW-1185">Reference proteome</keyword>
<proteinExistence type="predicted"/>
<accession>A0ACC6M9I2</accession>
<protein>
    <submittedName>
        <fullName evidence="1">Cell division protein FtsA</fullName>
    </submittedName>
</protein>
<evidence type="ECO:0000313" key="2">
    <source>
        <dbReference type="Proteomes" id="UP001277972"/>
    </source>
</evidence>
<dbReference type="Proteomes" id="UP001277972">
    <property type="component" value="Unassembled WGS sequence"/>
</dbReference>
<comment type="caution">
    <text evidence="1">The sequence shown here is derived from an EMBL/GenBank/DDBJ whole genome shotgun (WGS) entry which is preliminary data.</text>
</comment>
<dbReference type="EMBL" id="JAWZSR010000013">
    <property type="protein sequence ID" value="MDX8047486.1"/>
    <property type="molecule type" value="Genomic_DNA"/>
</dbReference>
<keyword evidence="1" id="KW-0131">Cell cycle</keyword>
<organism evidence="1 2">
    <name type="scientific">Gracilibacillus pellucidus</name>
    <dbReference type="NCBI Taxonomy" id="3095368"/>
    <lineage>
        <taxon>Bacteria</taxon>
        <taxon>Bacillati</taxon>
        <taxon>Bacillota</taxon>
        <taxon>Bacilli</taxon>
        <taxon>Bacillales</taxon>
        <taxon>Bacillaceae</taxon>
        <taxon>Gracilibacillus</taxon>
    </lineage>
</organism>
<evidence type="ECO:0000313" key="1">
    <source>
        <dbReference type="EMBL" id="MDX8047486.1"/>
    </source>
</evidence>